<dbReference type="KEGG" id="mrr:Moror_2922"/>
<proteinExistence type="predicted"/>
<protein>
    <submittedName>
        <fullName evidence="1">Uncharacterized protein</fullName>
    </submittedName>
</protein>
<organism evidence="1 2">
    <name type="scientific">Moniliophthora roreri (strain MCA 2997)</name>
    <name type="common">Cocoa frosty pod rot fungus</name>
    <name type="synonym">Crinipellis roreri</name>
    <dbReference type="NCBI Taxonomy" id="1381753"/>
    <lineage>
        <taxon>Eukaryota</taxon>
        <taxon>Fungi</taxon>
        <taxon>Dikarya</taxon>
        <taxon>Basidiomycota</taxon>
        <taxon>Agaricomycotina</taxon>
        <taxon>Agaricomycetes</taxon>
        <taxon>Agaricomycetidae</taxon>
        <taxon>Agaricales</taxon>
        <taxon>Marasmiineae</taxon>
        <taxon>Marasmiaceae</taxon>
        <taxon>Moniliophthora</taxon>
    </lineage>
</organism>
<name>V2XBX2_MONRO</name>
<gene>
    <name evidence="1" type="ORF">Moror_2922</name>
</gene>
<accession>V2XBX2</accession>
<evidence type="ECO:0000313" key="1">
    <source>
        <dbReference type="EMBL" id="ESK91202.1"/>
    </source>
</evidence>
<comment type="caution">
    <text evidence="1">The sequence shown here is derived from an EMBL/GenBank/DDBJ whole genome shotgun (WGS) entry which is preliminary data.</text>
</comment>
<dbReference type="AlphaFoldDB" id="V2XBX2"/>
<dbReference type="HOGENOM" id="CLU_2527999_0_0_1"/>
<dbReference type="EMBL" id="AWSO01000363">
    <property type="protein sequence ID" value="ESK91202.1"/>
    <property type="molecule type" value="Genomic_DNA"/>
</dbReference>
<dbReference type="Proteomes" id="UP000017559">
    <property type="component" value="Unassembled WGS sequence"/>
</dbReference>
<sequence>MRVQLSEALHPTGIINIFQLLVDLCPRTDLLHCLQVSDTDSTLVCLSKIIDCADARLSFQGLQRRRVIRLKADPVVAQTGKHYP</sequence>
<evidence type="ECO:0000313" key="2">
    <source>
        <dbReference type="Proteomes" id="UP000017559"/>
    </source>
</evidence>
<keyword evidence="2" id="KW-1185">Reference proteome</keyword>
<reference evidence="1 2" key="1">
    <citation type="journal article" date="2014" name="BMC Genomics">
        <title>Genome and secretome analysis of the hemibiotrophic fungal pathogen, Moniliophthora roreri, which causes frosty pod rot disease of cacao: mechanisms of the biotrophic and necrotrophic phases.</title>
        <authorList>
            <person name="Meinhardt L.W."/>
            <person name="Costa G.G.L."/>
            <person name="Thomazella D.P.T."/>
            <person name="Teixeira P.J.P.L."/>
            <person name="Carazzolle M.F."/>
            <person name="Schuster S.C."/>
            <person name="Carlson J.E."/>
            <person name="Guiltinan M.J."/>
            <person name="Mieczkowski P."/>
            <person name="Farmer A."/>
            <person name="Ramaraj T."/>
            <person name="Crozier J."/>
            <person name="Davis R.E."/>
            <person name="Shao J."/>
            <person name="Melnick R.L."/>
            <person name="Pereira G.A.G."/>
            <person name="Bailey B.A."/>
        </authorList>
    </citation>
    <scope>NUCLEOTIDE SEQUENCE [LARGE SCALE GENOMIC DNA]</scope>
    <source>
        <strain evidence="1 2">MCA 2997</strain>
    </source>
</reference>